<evidence type="ECO:0000313" key="11">
    <source>
        <dbReference type="EMBL" id="KAK4523642.1"/>
    </source>
</evidence>
<dbReference type="GO" id="GO:0016579">
    <property type="term" value="P:protein deubiquitination"/>
    <property type="evidence" value="ECO:0007669"/>
    <property type="project" value="InterPro"/>
</dbReference>
<comment type="caution">
    <text evidence="11">The sequence shown here is derived from an EMBL/GenBank/DDBJ whole genome shotgun (WGS) entry which is preliminary data.</text>
</comment>
<protein>
    <recommendedName>
        <fullName evidence="3">ubiquitinyl hydrolase 1</fullName>
        <ecNumber evidence="3">3.4.19.12</ecNumber>
    </recommendedName>
</protein>
<dbReference type="PROSITE" id="PS50235">
    <property type="entry name" value="USP_3"/>
    <property type="match status" value="1"/>
</dbReference>
<dbReference type="Proteomes" id="UP001300502">
    <property type="component" value="Unassembled WGS sequence"/>
</dbReference>
<dbReference type="GO" id="GO:0005634">
    <property type="term" value="C:nucleus"/>
    <property type="evidence" value="ECO:0007669"/>
    <property type="project" value="TreeGrafter"/>
</dbReference>
<feature type="domain" description="USP" evidence="10">
    <location>
        <begin position="252"/>
        <end position="606"/>
    </location>
</feature>
<proteinExistence type="inferred from homology"/>
<feature type="compositionally biased region" description="Polar residues" evidence="8">
    <location>
        <begin position="44"/>
        <end position="57"/>
    </location>
</feature>
<dbReference type="Pfam" id="PF12436">
    <property type="entry name" value="USP7_ICP0_bdg"/>
    <property type="match status" value="1"/>
</dbReference>
<dbReference type="InterPro" id="IPR050164">
    <property type="entry name" value="Peptidase_C19"/>
</dbReference>
<keyword evidence="6" id="KW-0378">Hydrolase</keyword>
<dbReference type="InterPro" id="IPR024729">
    <property type="entry name" value="USP7_ICP0-binding_dom"/>
</dbReference>
<reference evidence="11 12" key="1">
    <citation type="submission" date="2022-07" db="EMBL/GenBank/DDBJ databases">
        <title>Genome-wide signatures of adaptation to extreme environments.</title>
        <authorList>
            <person name="Cho C.H."/>
            <person name="Yoon H.S."/>
        </authorList>
    </citation>
    <scope>NUCLEOTIDE SEQUENCE [LARGE SCALE GENOMIC DNA]</scope>
    <source>
        <strain evidence="11 12">108.79 E11</strain>
    </source>
</reference>
<evidence type="ECO:0000256" key="6">
    <source>
        <dbReference type="ARBA" id="ARBA00022801"/>
    </source>
</evidence>
<keyword evidence="5" id="KW-0833">Ubl conjugation pathway</keyword>
<evidence type="ECO:0000259" key="9">
    <source>
        <dbReference type="PROSITE" id="PS50144"/>
    </source>
</evidence>
<comment type="catalytic activity">
    <reaction evidence="1">
        <text>Thiol-dependent hydrolysis of ester, thioester, amide, peptide and isopeptide bonds formed by the C-terminal Gly of ubiquitin (a 76-residue protein attached to proteins as an intracellular targeting signal).</text>
        <dbReference type="EC" id="3.4.19.12"/>
    </reaction>
</comment>
<dbReference type="InterPro" id="IPR038765">
    <property type="entry name" value="Papain-like_cys_pep_sf"/>
</dbReference>
<dbReference type="PROSITE" id="PS50144">
    <property type="entry name" value="MATH"/>
    <property type="match status" value="1"/>
</dbReference>
<keyword evidence="12" id="KW-1185">Reference proteome</keyword>
<feature type="domain" description="MATH" evidence="9">
    <location>
        <begin position="101"/>
        <end position="228"/>
    </location>
</feature>
<feature type="compositionally biased region" description="Basic and acidic residues" evidence="8">
    <location>
        <begin position="1"/>
        <end position="11"/>
    </location>
</feature>
<dbReference type="SUPFAM" id="SSF49599">
    <property type="entry name" value="TRAF domain-like"/>
    <property type="match status" value="1"/>
</dbReference>
<keyword evidence="4" id="KW-0645">Protease</keyword>
<feature type="region of interest" description="Disordered" evidence="8">
    <location>
        <begin position="551"/>
        <end position="589"/>
    </location>
</feature>
<comment type="similarity">
    <text evidence="2">Belongs to the peptidase C19 family.</text>
</comment>
<dbReference type="GO" id="GO:0005829">
    <property type="term" value="C:cytosol"/>
    <property type="evidence" value="ECO:0007669"/>
    <property type="project" value="TreeGrafter"/>
</dbReference>
<dbReference type="Pfam" id="PF00443">
    <property type="entry name" value="UCH"/>
    <property type="match status" value="1"/>
</dbReference>
<dbReference type="Gene3D" id="3.90.70.10">
    <property type="entry name" value="Cysteine proteinases"/>
    <property type="match status" value="1"/>
</dbReference>
<dbReference type="InterPro" id="IPR029346">
    <property type="entry name" value="USP_C"/>
</dbReference>
<dbReference type="InterPro" id="IPR001394">
    <property type="entry name" value="Peptidase_C19_UCH"/>
</dbReference>
<evidence type="ECO:0000256" key="8">
    <source>
        <dbReference type="SAM" id="MobiDB-lite"/>
    </source>
</evidence>
<evidence type="ECO:0000256" key="3">
    <source>
        <dbReference type="ARBA" id="ARBA00012759"/>
    </source>
</evidence>
<evidence type="ECO:0000256" key="5">
    <source>
        <dbReference type="ARBA" id="ARBA00022786"/>
    </source>
</evidence>
<feature type="region of interest" description="Disordered" evidence="8">
    <location>
        <begin position="1260"/>
        <end position="1279"/>
    </location>
</feature>
<dbReference type="Gene3D" id="3.10.20.90">
    <property type="entry name" value="Phosphatidylinositol 3-kinase Catalytic Subunit, Chain A, domain 1"/>
    <property type="match status" value="1"/>
</dbReference>
<sequence>MENQVRKDSNHSEFSTDTEEEQNSLENPQELGAYQEVELFVDDASSQQEMEETNSFVIDNEDETANSTTSEEREEQGEEEEDEADEESAEPMDKKSESENEGYFTFQLFHFHSLGKEKVHSPWRRLGNFKFRFLIFPRGNGTPHDLSLYLETCPLAKRKLPQMNQPVKFCLILVNQKDPQRNIAKYADHMFTVAERDWGFREFVKLELINRPEEGFLVHDCLLFTAQVTLVSEWELDNPMADYNSRKATGYVGLKNQGATCYMNSLLQTLFHLGEFRRAVYRMPVLDSSSDNSPDLLTYALQRVFYDLQYCPTVVKTKRLTDSFGWDNADAFTQHDVQELNRILCDALEEKMKREGIDGENTIQRLFEGKMLNYIRCIHVPYESSHMETFYDLSLNVRGCADIYESFEKYTEVEIMDGDNKYRAEGYQELQAAKKGSVFISLPPVLQLHLKRFEYDFARDMMVKINDHYKFYETIDLNKFVRREDSMEASNVDYTYELHSVLVHMGDIYGGHYYAFIRPNLLQEPESWYKFDDDLVLKSDKHQAIEENFGVGGEKVAPEEEREQEERDRKLRTLNGLTPPELQPPRSRQSMVRRLANAYMLQYVRRDKIREYLTPLEETEVPRELIERLEKEKEEEALRKKERMEAHLYCTFMVVTDQDLLHYRGTDLIPRSALYKLKVRKSTTLKELKDELFSRGLIKDPSMTRIWRCFQRDNDTIRTQFLLAGGRDNSSVLEDVGFQKPDGSWEARILDESVVAIFVEDLLWNDGMSDRIKALDLPSSSVRPHLTADEILLFFKLYTPFPHADYRMIGKQVMNQNDTVENVLRVIKETLGEANTEKEMLLFEEISPRNVQRLDDMSRTLKSYKIGCGDIIVIQPAPLPLEQVQSMIQSGKRYLPTVWDFLDYLMKRVDVEIRNILEPHKAGMILDMMITDTYELMRDRFCKLYSARASDKILEPEYVRFFPMDAYRMQPRSFPLTVSERNEGFQDWIRSFAIRTPPGRVLYYQKLTCPASQYDEKNEYTVIYREDSGRCLKEDESFTDIQECLFSSTDQIVKESSCGKSHRTNILSILLPHHSKVSHLLQRIRELLHLASEIELRLMLVQDHRIVRYCLSDELIPEWRPGSGIIMRVEPCEDKIEQDSQATLPPIDNNTSTLVSVVHVTKDHKQLGGYDIFGVPFLLRVPSKGETIEQLKRRLATTLSVKDEEAESWKLHEIHGDHICSLPCDPQTMMVWTPHAPQNHEFSYFLAIERKNTCKRLSCHKTSPLGGGGGGDKPLKIRG</sequence>
<dbReference type="GO" id="GO:0004843">
    <property type="term" value="F:cysteine-type deubiquitinase activity"/>
    <property type="evidence" value="ECO:0007669"/>
    <property type="project" value="UniProtKB-EC"/>
</dbReference>
<evidence type="ECO:0000256" key="7">
    <source>
        <dbReference type="ARBA" id="ARBA00022807"/>
    </source>
</evidence>
<dbReference type="PANTHER" id="PTHR24006:SF644">
    <property type="entry name" value="UBIQUITIN CARBOXYL-TERMINAL HYDROLASE 7"/>
    <property type="match status" value="1"/>
</dbReference>
<organism evidence="11 12">
    <name type="scientific">Galdieria yellowstonensis</name>
    <dbReference type="NCBI Taxonomy" id="3028027"/>
    <lineage>
        <taxon>Eukaryota</taxon>
        <taxon>Rhodophyta</taxon>
        <taxon>Bangiophyceae</taxon>
        <taxon>Galdieriales</taxon>
        <taxon>Galdieriaceae</taxon>
        <taxon>Galdieria</taxon>
    </lineage>
</organism>
<dbReference type="GO" id="GO:0031647">
    <property type="term" value="P:regulation of protein stability"/>
    <property type="evidence" value="ECO:0007669"/>
    <property type="project" value="TreeGrafter"/>
</dbReference>
<dbReference type="Gene3D" id="2.60.210.10">
    <property type="entry name" value="Apoptosis, Tumor Necrosis Factor Receptor Associated Protein 2, Chain A"/>
    <property type="match status" value="1"/>
</dbReference>
<dbReference type="InterPro" id="IPR018200">
    <property type="entry name" value="USP_CS"/>
</dbReference>
<feature type="compositionally biased region" description="Basic and acidic residues" evidence="8">
    <location>
        <begin position="556"/>
        <end position="571"/>
    </location>
</feature>
<evidence type="ECO:0000256" key="4">
    <source>
        <dbReference type="ARBA" id="ARBA00022670"/>
    </source>
</evidence>
<dbReference type="PROSITE" id="PS00973">
    <property type="entry name" value="USP_2"/>
    <property type="match status" value="1"/>
</dbReference>
<dbReference type="Pfam" id="PF14533">
    <property type="entry name" value="USP7_C2"/>
    <property type="match status" value="1"/>
</dbReference>
<dbReference type="EMBL" id="JANCYU010000018">
    <property type="protein sequence ID" value="KAK4523642.1"/>
    <property type="molecule type" value="Genomic_DNA"/>
</dbReference>
<accession>A0AAV9I8H2</accession>
<evidence type="ECO:0000256" key="2">
    <source>
        <dbReference type="ARBA" id="ARBA00009085"/>
    </source>
</evidence>
<feature type="compositionally biased region" description="Acidic residues" evidence="8">
    <location>
        <begin position="72"/>
        <end position="90"/>
    </location>
</feature>
<gene>
    <name evidence="11" type="ORF">GAYE_PCTG71G1538</name>
</gene>
<evidence type="ECO:0000313" key="12">
    <source>
        <dbReference type="Proteomes" id="UP001300502"/>
    </source>
</evidence>
<dbReference type="PANTHER" id="PTHR24006">
    <property type="entry name" value="UBIQUITIN CARBOXYL-TERMINAL HYDROLASE"/>
    <property type="match status" value="1"/>
</dbReference>
<dbReference type="InterPro" id="IPR002083">
    <property type="entry name" value="MATH/TRAF_dom"/>
</dbReference>
<dbReference type="AlphaFoldDB" id="A0AAV9I8H2"/>
<name>A0AAV9I8H2_9RHOD</name>
<dbReference type="CDD" id="cd02659">
    <property type="entry name" value="peptidase_C19C"/>
    <property type="match status" value="1"/>
</dbReference>
<dbReference type="EC" id="3.4.19.12" evidence="3"/>
<evidence type="ECO:0000259" key="10">
    <source>
        <dbReference type="PROSITE" id="PS50235"/>
    </source>
</evidence>
<dbReference type="InterPro" id="IPR008974">
    <property type="entry name" value="TRAF-like"/>
</dbReference>
<keyword evidence="7" id="KW-0788">Thiol protease</keyword>
<dbReference type="InterPro" id="IPR028889">
    <property type="entry name" value="USP"/>
</dbReference>
<dbReference type="SUPFAM" id="SSF54001">
    <property type="entry name" value="Cysteine proteinases"/>
    <property type="match status" value="1"/>
</dbReference>
<dbReference type="PROSITE" id="PS00972">
    <property type="entry name" value="USP_1"/>
    <property type="match status" value="1"/>
</dbReference>
<evidence type="ECO:0000256" key="1">
    <source>
        <dbReference type="ARBA" id="ARBA00000707"/>
    </source>
</evidence>
<feature type="region of interest" description="Disordered" evidence="8">
    <location>
        <begin position="1"/>
        <end position="97"/>
    </location>
</feature>
<dbReference type="Pfam" id="PF22486">
    <property type="entry name" value="MATH_2"/>
    <property type="match status" value="1"/>
</dbReference>
<dbReference type="GO" id="GO:0006508">
    <property type="term" value="P:proteolysis"/>
    <property type="evidence" value="ECO:0007669"/>
    <property type="project" value="UniProtKB-KW"/>
</dbReference>